<accession>A0A0G3CEE5</accession>
<proteinExistence type="predicted"/>
<keyword evidence="1" id="KW-0378">Hydrolase</keyword>
<evidence type="ECO:0000256" key="1">
    <source>
        <dbReference type="ARBA" id="ARBA00022801"/>
    </source>
</evidence>
<dbReference type="EMBL" id="CP008746">
    <property type="protein sequence ID" value="AKJ38308.1"/>
    <property type="molecule type" value="Genomic_DNA"/>
</dbReference>
<evidence type="ECO:0000313" key="5">
    <source>
        <dbReference type="Proteomes" id="UP000035331"/>
    </source>
</evidence>
<gene>
    <name evidence="4" type="ORF">MCM1_1254</name>
</gene>
<dbReference type="InterPro" id="IPR050272">
    <property type="entry name" value="Isochorismatase-like_hydrls"/>
</dbReference>
<dbReference type="InterPro" id="IPR000868">
    <property type="entry name" value="Isochorismatase-like_dom"/>
</dbReference>
<evidence type="ECO:0000256" key="2">
    <source>
        <dbReference type="SAM" id="MobiDB-lite"/>
    </source>
</evidence>
<dbReference type="RefSeq" id="WP_048118819.1">
    <property type="nucleotide sequence ID" value="NZ_CP008746.1"/>
</dbReference>
<dbReference type="InterPro" id="IPR036380">
    <property type="entry name" value="Isochorismatase-like_sf"/>
</dbReference>
<protein>
    <submittedName>
        <fullName evidence="4">Isochorismatase family protein</fullName>
    </submittedName>
</protein>
<dbReference type="GeneID" id="24884937"/>
<feature type="domain" description="Isochorismatase-like" evidence="3">
    <location>
        <begin position="68"/>
        <end position="149"/>
    </location>
</feature>
<feature type="region of interest" description="Disordered" evidence="2">
    <location>
        <begin position="167"/>
        <end position="186"/>
    </location>
</feature>
<dbReference type="GeneID" id="24844391"/>
<dbReference type="GO" id="GO:0016787">
    <property type="term" value="F:hydrolase activity"/>
    <property type="evidence" value="ECO:0007669"/>
    <property type="project" value="UniProtKB-KW"/>
</dbReference>
<evidence type="ECO:0000259" key="3">
    <source>
        <dbReference type="Pfam" id="PF00857"/>
    </source>
</evidence>
<reference evidence="5" key="1">
    <citation type="submission" date="2014-06" db="EMBL/GenBank/DDBJ databases">
        <title>The complete genome sequence of Methanosarcina barkeri CM1.</title>
        <authorList>
            <consortium name="Pastoral Greenhouse Gas Research Consortium"/>
            <person name="Lambie S.C."/>
            <person name="Leahy S.C."/>
            <person name="Kelly W.J."/>
            <person name="Li D."/>
            <person name="Reilly K."/>
            <person name="Attwood G.T."/>
            <person name="Altermann E."/>
        </authorList>
    </citation>
    <scope>NUCLEOTIDE SEQUENCE [LARGE SCALE GENOMIC DNA]</scope>
    <source>
        <strain evidence="5">CM1</strain>
    </source>
</reference>
<dbReference type="Gene3D" id="3.40.50.850">
    <property type="entry name" value="Isochorismatase-like"/>
    <property type="match status" value="1"/>
</dbReference>
<dbReference type="PATRIC" id="fig|796385.3.peg.1570"/>
<dbReference type="Pfam" id="PF00857">
    <property type="entry name" value="Isochorismatase"/>
    <property type="match status" value="1"/>
</dbReference>
<dbReference type="SUPFAM" id="SSF52499">
    <property type="entry name" value="Isochorismatase-like hydrolases"/>
    <property type="match status" value="1"/>
</dbReference>
<dbReference type="Proteomes" id="UP000035331">
    <property type="component" value="Chromosome"/>
</dbReference>
<organism evidence="4 5">
    <name type="scientific">Methanosarcina barkeri CM1</name>
    <dbReference type="NCBI Taxonomy" id="796385"/>
    <lineage>
        <taxon>Archaea</taxon>
        <taxon>Methanobacteriati</taxon>
        <taxon>Methanobacteriota</taxon>
        <taxon>Stenosarchaea group</taxon>
        <taxon>Methanomicrobia</taxon>
        <taxon>Methanosarcinales</taxon>
        <taxon>Methanosarcinaceae</taxon>
        <taxon>Methanosarcina</taxon>
    </lineage>
</organism>
<reference evidence="4 5" key="2">
    <citation type="journal article" date="2015" name="Stand. Genomic Sci.">
        <title>The complete genome sequence of the rumen methanogen Methanosarcina barkeri CM1.</title>
        <authorList>
            <person name="Lambie S.C."/>
            <person name="Kelly W.J."/>
            <person name="Leahy S.C."/>
            <person name="Li D."/>
            <person name="Reilly K."/>
            <person name="McAllister T.A."/>
            <person name="Valle E.R."/>
            <person name="Attwood G.T."/>
            <person name="Altermann E."/>
        </authorList>
    </citation>
    <scope>NUCLEOTIDE SEQUENCE [LARGE SCALE GENOMIC DNA]</scope>
    <source>
        <strain evidence="4 5">CM1</strain>
    </source>
</reference>
<dbReference type="PANTHER" id="PTHR43540">
    <property type="entry name" value="PEROXYUREIDOACRYLATE/UREIDOACRYLATE AMIDOHYDROLASE-RELATED"/>
    <property type="match status" value="1"/>
</dbReference>
<sequence length="203" mass="22608">MESKRNGETLKALVIIDMTNDFVYETYEHEGTLYEGKLVAPMAKAIVDKIARLIIKVVKGGTVSVIRIPKDHLNAFMNPELELKAAELGIDEVFMTGLVEEVCIYVNSLGFLERGFRTNIVKGCTAPFDEEKGREAFSELTGCGAKMVDDIPEDIKVILLLEDEHDENSEEIKSGDWPPHNMKGTPGAMTVKTIRDVLEGRYS</sequence>
<dbReference type="AlphaFoldDB" id="A0A0G3CEE5"/>
<name>A0A0G3CEE5_METBA</name>
<evidence type="ECO:0000313" key="4">
    <source>
        <dbReference type="EMBL" id="AKJ38308.1"/>
    </source>
</evidence>